<feature type="domain" description="Cadherin" evidence="2">
    <location>
        <begin position="78"/>
        <end position="152"/>
    </location>
</feature>
<dbReference type="RefSeq" id="WP_166855653.1">
    <property type="nucleotide sequence ID" value="NZ_JAAQOM010000001.1"/>
</dbReference>
<dbReference type="Pfam" id="PF01522">
    <property type="entry name" value="Polysacc_deac_1"/>
    <property type="match status" value="1"/>
</dbReference>
<dbReference type="PROSITE" id="PS50268">
    <property type="entry name" value="CADHERIN_2"/>
    <property type="match status" value="1"/>
</dbReference>
<dbReference type="Proteomes" id="UP000716322">
    <property type="component" value="Unassembled WGS sequence"/>
</dbReference>
<dbReference type="SUPFAM" id="SSF88713">
    <property type="entry name" value="Glycoside hydrolase/deacetylase"/>
    <property type="match status" value="1"/>
</dbReference>
<name>A0ABX0P4W4_9BURK</name>
<accession>A0ABX0P4W4</accession>
<reference evidence="3 4" key="1">
    <citation type="submission" date="2020-03" db="EMBL/GenBank/DDBJ databases">
        <title>Genome sequence of strain Massilia sp. TW-1.</title>
        <authorList>
            <person name="Chaudhary D.K."/>
        </authorList>
    </citation>
    <scope>NUCLEOTIDE SEQUENCE [LARGE SCALE GENOMIC DNA]</scope>
    <source>
        <strain evidence="3 4">TW-1</strain>
    </source>
</reference>
<dbReference type="InterPro" id="IPR011330">
    <property type="entry name" value="Glyco_hydro/deAcase_b/a-brl"/>
</dbReference>
<keyword evidence="4" id="KW-1185">Reference proteome</keyword>
<dbReference type="Gene3D" id="2.60.40.60">
    <property type="entry name" value="Cadherins"/>
    <property type="match status" value="1"/>
</dbReference>
<sequence>MNRKCNLRFVVSALAVAFLEACSGGSKATNTPDILAASKPSAAAPVLSVPATLNVHEGLTATFLMPSATVGAGRSASWSISGTDAARFQIDPATGALAFRQAPDTAKPADADAHNDYDLVVQVSDGQRSTQAPLKVQVLAWNDGGAAGLPLPLADREVARPSGTTGQPGLRVLDWAGFKAAMSYTFDDSQPSQIDHYPELKAQRVRVTYYINPAANWYPNFDATWKDAVAQGSEIGNHTTHHCKAAELTDNDPGTCPQGLGSAGAEFDDTTDYIRTKIGQSGVWTTAYPFGDMDYKPAATSRFMVARGVWPGMVAPGTGSDLMNLPLAQVPGDATADGHPVSAFNTAVDTALGQGKWMIYLFHTLVPTTQNWGGAEGIDAVTGNMTYAKSLGTMWIDSVVNIGAYWRGQQLLQAATPTTVGGVTTWTWTLPPNFPSGRKLRVVVNGGTLTQNGAPLSWNSRGYYEVSLDVQSLTWTQ</sequence>
<evidence type="ECO:0000313" key="4">
    <source>
        <dbReference type="Proteomes" id="UP000716322"/>
    </source>
</evidence>
<feature type="chain" id="PRO_5046560858" evidence="1">
    <location>
        <begin position="29"/>
        <end position="477"/>
    </location>
</feature>
<dbReference type="Gene3D" id="3.20.20.370">
    <property type="entry name" value="Glycoside hydrolase/deacetylase"/>
    <property type="match status" value="1"/>
</dbReference>
<dbReference type="InterPro" id="IPR002509">
    <property type="entry name" value="NODB_dom"/>
</dbReference>
<comment type="caution">
    <text evidence="3">The sequence shown here is derived from an EMBL/GenBank/DDBJ whole genome shotgun (WGS) entry which is preliminary data.</text>
</comment>
<evidence type="ECO:0000256" key="1">
    <source>
        <dbReference type="SAM" id="SignalP"/>
    </source>
</evidence>
<dbReference type="EMBL" id="JAAQOM010000001">
    <property type="protein sequence ID" value="NIA52266.1"/>
    <property type="molecule type" value="Genomic_DNA"/>
</dbReference>
<dbReference type="CDD" id="cd11304">
    <property type="entry name" value="Cadherin_repeat"/>
    <property type="match status" value="1"/>
</dbReference>
<evidence type="ECO:0000259" key="2">
    <source>
        <dbReference type="PROSITE" id="PS50268"/>
    </source>
</evidence>
<dbReference type="InterPro" id="IPR002126">
    <property type="entry name" value="Cadherin-like_dom"/>
</dbReference>
<feature type="signal peptide" evidence="1">
    <location>
        <begin position="1"/>
        <end position="28"/>
    </location>
</feature>
<evidence type="ECO:0000313" key="3">
    <source>
        <dbReference type="EMBL" id="NIA52266.1"/>
    </source>
</evidence>
<organism evidence="3 4">
    <name type="scientific">Telluria antibiotica</name>
    <dbReference type="NCBI Taxonomy" id="2717319"/>
    <lineage>
        <taxon>Bacteria</taxon>
        <taxon>Pseudomonadati</taxon>
        <taxon>Pseudomonadota</taxon>
        <taxon>Betaproteobacteria</taxon>
        <taxon>Burkholderiales</taxon>
        <taxon>Oxalobacteraceae</taxon>
        <taxon>Telluria group</taxon>
        <taxon>Telluria</taxon>
    </lineage>
</organism>
<gene>
    <name evidence="3" type="ORF">HAV22_01175</name>
</gene>
<protein>
    <submittedName>
        <fullName evidence="3">Polysaccharide deacetylase family protein</fullName>
    </submittedName>
</protein>
<keyword evidence="1" id="KW-0732">Signal</keyword>
<proteinExistence type="predicted"/>